<feature type="compositionally biased region" description="Low complexity" evidence="1">
    <location>
        <begin position="102"/>
        <end position="111"/>
    </location>
</feature>
<keyword evidence="2" id="KW-0812">Transmembrane</keyword>
<dbReference type="EMBL" id="JAFEUO010000002">
    <property type="protein sequence ID" value="MBM7082363.1"/>
    <property type="molecule type" value="Genomic_DNA"/>
</dbReference>
<dbReference type="RefSeq" id="WP_204957659.1">
    <property type="nucleotide sequence ID" value="NZ_JAFEUO010000002.1"/>
</dbReference>
<feature type="compositionally biased region" description="Pro residues" evidence="1">
    <location>
        <begin position="87"/>
        <end position="101"/>
    </location>
</feature>
<comment type="caution">
    <text evidence="3">The sequence shown here is derived from an EMBL/GenBank/DDBJ whole genome shotgun (WGS) entry which is preliminary data.</text>
</comment>
<keyword evidence="4" id="KW-1185">Reference proteome</keyword>
<evidence type="ECO:0008006" key="5">
    <source>
        <dbReference type="Google" id="ProtNLM"/>
    </source>
</evidence>
<evidence type="ECO:0000256" key="1">
    <source>
        <dbReference type="SAM" id="MobiDB-lite"/>
    </source>
</evidence>
<keyword evidence="2" id="KW-0472">Membrane</keyword>
<organism evidence="3 4">
    <name type="scientific">Micromonospora humidisoli</name>
    <dbReference type="NCBI Taxonomy" id="2807622"/>
    <lineage>
        <taxon>Bacteria</taxon>
        <taxon>Bacillati</taxon>
        <taxon>Actinomycetota</taxon>
        <taxon>Actinomycetes</taxon>
        <taxon>Micromonosporales</taxon>
        <taxon>Micromonosporaceae</taxon>
        <taxon>Micromonospora</taxon>
    </lineage>
</organism>
<protein>
    <recommendedName>
        <fullName evidence="5">DUF11 domain-containing protein</fullName>
    </recommendedName>
</protein>
<dbReference type="Proteomes" id="UP000809587">
    <property type="component" value="Unassembled WGS sequence"/>
</dbReference>
<feature type="region of interest" description="Disordered" evidence="1">
    <location>
        <begin position="65"/>
        <end position="114"/>
    </location>
</feature>
<sequence length="401" mass="41964">MPDSEILDPTEEFARYRRTVLDSVVVPGPAAIRRTVRLRRRRRWAALVAAALALLTGPTLGYVALHRPEPRPGPVLPTPDATGTPTPTAPTTPTGGPPPTGAGPTATPPDGRISRGELLATPVTLPTWPTGAACPTAGVRLTADGQEGRNALLALAHGDVDGDGAQETVVLVQCVFGTHGWQQVVAFDRGTAGRIVTVGRVVVSARERPQWLIGVQVRGDGVVRVQVGDIYPGGGWAGEWSQRQWRGYRWDGGSFRQVSGPTGFPTNPHEVNLVVTATELVLGVAPDGSRTGSTTVRVRNTGTAPARSVALRFDLPAALRPDGDGWAACRSAPGTTGGPVRCEVAGLAPGAEIRLVLGLRVAGDDPPGAGTAELTASALDADHRVVAEVVEYDNVTPLRYR</sequence>
<gene>
    <name evidence="3" type="ORF">JQN84_07415</name>
</gene>
<evidence type="ECO:0000313" key="3">
    <source>
        <dbReference type="EMBL" id="MBM7082363.1"/>
    </source>
</evidence>
<evidence type="ECO:0000313" key="4">
    <source>
        <dbReference type="Proteomes" id="UP000809587"/>
    </source>
</evidence>
<feature type="transmembrane region" description="Helical" evidence="2">
    <location>
        <begin position="44"/>
        <end position="65"/>
    </location>
</feature>
<name>A0ABS2J797_9ACTN</name>
<proteinExistence type="predicted"/>
<evidence type="ECO:0000256" key="2">
    <source>
        <dbReference type="SAM" id="Phobius"/>
    </source>
</evidence>
<accession>A0ABS2J797</accession>
<reference evidence="3 4" key="1">
    <citation type="submission" date="2021-02" db="EMBL/GenBank/DDBJ databases">
        <authorList>
            <person name="Lee D.-H."/>
        </authorList>
    </citation>
    <scope>NUCLEOTIDE SEQUENCE [LARGE SCALE GENOMIC DNA]</scope>
    <source>
        <strain evidence="3 4">MMS20-R2-29</strain>
    </source>
</reference>
<keyword evidence="2" id="KW-1133">Transmembrane helix</keyword>